<gene>
    <name evidence="1" type="ORF">CLV71_12648</name>
</gene>
<evidence type="ECO:0000313" key="2">
    <source>
        <dbReference type="Proteomes" id="UP000294927"/>
    </source>
</evidence>
<sequence length="92" mass="10650">MRVVDWAWSRAAVPWLDAGFSLLRLIDAGHSPDAAERWAEDVETWHGASSDDRTAFAVAVLGIWEFLQRDQPLPHRERLTDAARRWVRWRLG</sequence>
<name>A0A4R7USB8_9PSEU</name>
<dbReference type="AlphaFoldDB" id="A0A4R7USB8"/>
<reference evidence="1 2" key="1">
    <citation type="submission" date="2019-03" db="EMBL/GenBank/DDBJ databases">
        <title>Genomic Encyclopedia of Archaeal and Bacterial Type Strains, Phase II (KMG-II): from individual species to whole genera.</title>
        <authorList>
            <person name="Goeker M."/>
        </authorList>
    </citation>
    <scope>NUCLEOTIDE SEQUENCE [LARGE SCALE GENOMIC DNA]</scope>
    <source>
        <strain evidence="1 2">DSM 45499</strain>
    </source>
</reference>
<dbReference type="Proteomes" id="UP000294927">
    <property type="component" value="Unassembled WGS sequence"/>
</dbReference>
<accession>A0A4R7USB8</accession>
<proteinExistence type="predicted"/>
<evidence type="ECO:0000313" key="1">
    <source>
        <dbReference type="EMBL" id="TDV38663.1"/>
    </source>
</evidence>
<protein>
    <submittedName>
        <fullName evidence="1">Uncharacterized protein</fullName>
    </submittedName>
</protein>
<dbReference type="EMBL" id="SOCP01000026">
    <property type="protein sequence ID" value="TDV38663.1"/>
    <property type="molecule type" value="Genomic_DNA"/>
</dbReference>
<keyword evidence="2" id="KW-1185">Reference proteome</keyword>
<organism evidence="1 2">
    <name type="scientific">Actinophytocola oryzae</name>
    <dbReference type="NCBI Taxonomy" id="502181"/>
    <lineage>
        <taxon>Bacteria</taxon>
        <taxon>Bacillati</taxon>
        <taxon>Actinomycetota</taxon>
        <taxon>Actinomycetes</taxon>
        <taxon>Pseudonocardiales</taxon>
        <taxon>Pseudonocardiaceae</taxon>
    </lineage>
</organism>
<comment type="caution">
    <text evidence="1">The sequence shown here is derived from an EMBL/GenBank/DDBJ whole genome shotgun (WGS) entry which is preliminary data.</text>
</comment>